<feature type="region of interest" description="Disordered" evidence="1">
    <location>
        <begin position="31"/>
        <end position="158"/>
    </location>
</feature>
<evidence type="ECO:0000313" key="3">
    <source>
        <dbReference type="Proteomes" id="UP000054350"/>
    </source>
</evidence>
<accession>A0A0L0T1Z3</accession>
<evidence type="ECO:0000313" key="2">
    <source>
        <dbReference type="EMBL" id="KNE68771.1"/>
    </source>
</evidence>
<dbReference type="Proteomes" id="UP000054350">
    <property type="component" value="Unassembled WGS sequence"/>
</dbReference>
<reference evidence="2 3" key="1">
    <citation type="submission" date="2009-11" db="EMBL/GenBank/DDBJ databases">
        <title>Annotation of Allomyces macrogynus ATCC 38327.</title>
        <authorList>
            <consortium name="The Broad Institute Genome Sequencing Platform"/>
            <person name="Russ C."/>
            <person name="Cuomo C."/>
            <person name="Burger G."/>
            <person name="Gray M.W."/>
            <person name="Holland P.W.H."/>
            <person name="King N."/>
            <person name="Lang F.B.F."/>
            <person name="Roger A.J."/>
            <person name="Ruiz-Trillo I."/>
            <person name="Young S.K."/>
            <person name="Zeng Q."/>
            <person name="Gargeya S."/>
            <person name="Fitzgerald M."/>
            <person name="Haas B."/>
            <person name="Abouelleil A."/>
            <person name="Alvarado L."/>
            <person name="Arachchi H.M."/>
            <person name="Berlin A."/>
            <person name="Chapman S.B."/>
            <person name="Gearin G."/>
            <person name="Goldberg J."/>
            <person name="Griggs A."/>
            <person name="Gujja S."/>
            <person name="Hansen M."/>
            <person name="Heiman D."/>
            <person name="Howarth C."/>
            <person name="Larimer J."/>
            <person name="Lui A."/>
            <person name="MacDonald P.J.P."/>
            <person name="McCowen C."/>
            <person name="Montmayeur A."/>
            <person name="Murphy C."/>
            <person name="Neiman D."/>
            <person name="Pearson M."/>
            <person name="Priest M."/>
            <person name="Roberts A."/>
            <person name="Saif S."/>
            <person name="Shea T."/>
            <person name="Sisk P."/>
            <person name="Stolte C."/>
            <person name="Sykes S."/>
            <person name="Wortman J."/>
            <person name="Nusbaum C."/>
            <person name="Birren B."/>
        </authorList>
    </citation>
    <scope>NUCLEOTIDE SEQUENCE [LARGE SCALE GENOMIC DNA]</scope>
    <source>
        <strain evidence="2 3">ATCC 38327</strain>
    </source>
</reference>
<protein>
    <submittedName>
        <fullName evidence="2">Uncharacterized protein</fullName>
    </submittedName>
</protein>
<evidence type="ECO:0000256" key="1">
    <source>
        <dbReference type="SAM" id="MobiDB-lite"/>
    </source>
</evidence>
<organism evidence="2 3">
    <name type="scientific">Allomyces macrogynus (strain ATCC 38327)</name>
    <name type="common">Allomyces javanicus var. macrogynus</name>
    <dbReference type="NCBI Taxonomy" id="578462"/>
    <lineage>
        <taxon>Eukaryota</taxon>
        <taxon>Fungi</taxon>
        <taxon>Fungi incertae sedis</taxon>
        <taxon>Blastocladiomycota</taxon>
        <taxon>Blastocladiomycetes</taxon>
        <taxon>Blastocladiales</taxon>
        <taxon>Blastocladiaceae</taxon>
        <taxon>Allomyces</taxon>
    </lineage>
</organism>
<feature type="compositionally biased region" description="Acidic residues" evidence="1">
    <location>
        <begin position="84"/>
        <end position="98"/>
    </location>
</feature>
<name>A0A0L0T1Z3_ALLM3</name>
<feature type="compositionally biased region" description="Polar residues" evidence="1">
    <location>
        <begin position="56"/>
        <end position="65"/>
    </location>
</feature>
<feature type="compositionally biased region" description="Low complexity" evidence="1">
    <location>
        <begin position="109"/>
        <end position="128"/>
    </location>
</feature>
<dbReference type="AlphaFoldDB" id="A0A0L0T1Z3"/>
<keyword evidence="3" id="KW-1185">Reference proteome</keyword>
<sequence length="457" mass="48070">MTPPPLSASPSSSATSDYMSAVTTVLGCAPAAPARTSPALGASAAAPTTHRRDDSMQTMLGSTLTALRVPRASLEFTVEVRDSDTDDDDDDDDDDDEHDQSHDVHAAHLASPTLVSSPPLTPARRATPPTSPGGKRATMPAANTDPWPKGTLASHSSATIVPPGTLAATSAAPNYRLSQSTSLLTPPSTMPRTRHAAGTGAHPAHAAMVARVARLVNVAQELYHESTIPPVAATADAPTTKYAKWKQVATEKSAGVAVCVRKVKDPAAKRARSVRVSWFVGKKAMAQQSAATASTVSSESDAATVSVAQDLLTRPPVAVRARGEVPVGVGEVLRLLVRPEDWNPDIEAKYNLLHEGELPVTLSIFKKSHRRRHRVEVIHSIGNCVYLCTTALPPQPPSTTPPVKDTKHDDPFDLVTLAWVLTPASADTTHTDVCLLAYGDADSARSAKTRGGTQGVP</sequence>
<feature type="region of interest" description="Disordered" evidence="1">
    <location>
        <begin position="179"/>
        <end position="202"/>
    </location>
</feature>
<dbReference type="VEuPathDB" id="FungiDB:AMAG_13411"/>
<dbReference type="EMBL" id="GG745358">
    <property type="protein sequence ID" value="KNE68771.1"/>
    <property type="molecule type" value="Genomic_DNA"/>
</dbReference>
<gene>
    <name evidence="2" type="ORF">AMAG_13411</name>
</gene>
<proteinExistence type="predicted"/>
<reference evidence="3" key="2">
    <citation type="submission" date="2009-11" db="EMBL/GenBank/DDBJ databases">
        <title>The Genome Sequence of Allomyces macrogynus strain ATCC 38327.</title>
        <authorList>
            <consortium name="The Broad Institute Genome Sequencing Platform"/>
            <person name="Russ C."/>
            <person name="Cuomo C."/>
            <person name="Shea T."/>
            <person name="Young S.K."/>
            <person name="Zeng Q."/>
            <person name="Koehrsen M."/>
            <person name="Haas B."/>
            <person name="Borodovsky M."/>
            <person name="Guigo R."/>
            <person name="Alvarado L."/>
            <person name="Berlin A."/>
            <person name="Borenstein D."/>
            <person name="Chen Z."/>
            <person name="Engels R."/>
            <person name="Freedman E."/>
            <person name="Gellesch M."/>
            <person name="Goldberg J."/>
            <person name="Griggs A."/>
            <person name="Gujja S."/>
            <person name="Heiman D."/>
            <person name="Hepburn T."/>
            <person name="Howarth C."/>
            <person name="Jen D."/>
            <person name="Larson L."/>
            <person name="Lewis B."/>
            <person name="Mehta T."/>
            <person name="Park D."/>
            <person name="Pearson M."/>
            <person name="Roberts A."/>
            <person name="Saif S."/>
            <person name="Shenoy N."/>
            <person name="Sisk P."/>
            <person name="Stolte C."/>
            <person name="Sykes S."/>
            <person name="Walk T."/>
            <person name="White J."/>
            <person name="Yandava C."/>
            <person name="Burger G."/>
            <person name="Gray M.W."/>
            <person name="Holland P.W.H."/>
            <person name="King N."/>
            <person name="Lang F.B.F."/>
            <person name="Roger A.J."/>
            <person name="Ruiz-Trillo I."/>
            <person name="Lander E."/>
            <person name="Nusbaum C."/>
        </authorList>
    </citation>
    <scope>NUCLEOTIDE SEQUENCE [LARGE SCALE GENOMIC DNA]</scope>
    <source>
        <strain evidence="3">ATCC 38327</strain>
    </source>
</reference>